<dbReference type="Proteomes" id="UP000002058">
    <property type="component" value="Unassembled WGS sequence"/>
</dbReference>
<dbReference type="eggNOG" id="ENOG502SXQS">
    <property type="taxonomic scope" value="Eukaryota"/>
</dbReference>
<dbReference type="HOGENOM" id="CLU_1316269_0_0_1"/>
<keyword evidence="4" id="KW-1185">Reference proteome</keyword>
<keyword evidence="2" id="KW-0732">Signal</keyword>
<feature type="chain" id="PRO_5002939203" evidence="2">
    <location>
        <begin position="21"/>
        <end position="209"/>
    </location>
</feature>
<dbReference type="GeneID" id="8444456"/>
<name>C4JDG0_UNCRE</name>
<feature type="region of interest" description="Disordered" evidence="1">
    <location>
        <begin position="84"/>
        <end position="108"/>
    </location>
</feature>
<dbReference type="EMBL" id="CH476615">
    <property type="protein sequence ID" value="EEP75527.1"/>
    <property type="molecule type" value="Genomic_DNA"/>
</dbReference>
<proteinExistence type="predicted"/>
<dbReference type="RefSeq" id="XP_002540860.1">
    <property type="nucleotide sequence ID" value="XM_002540814.1"/>
</dbReference>
<dbReference type="InParanoid" id="C4JDG0"/>
<evidence type="ECO:0000256" key="1">
    <source>
        <dbReference type="SAM" id="MobiDB-lite"/>
    </source>
</evidence>
<evidence type="ECO:0000313" key="4">
    <source>
        <dbReference type="Proteomes" id="UP000002058"/>
    </source>
</evidence>
<dbReference type="VEuPathDB" id="FungiDB:UREG_00373"/>
<gene>
    <name evidence="3" type="ORF">UREG_00373</name>
</gene>
<feature type="signal peptide" evidence="2">
    <location>
        <begin position="1"/>
        <end position="20"/>
    </location>
</feature>
<feature type="compositionally biased region" description="Low complexity" evidence="1">
    <location>
        <begin position="151"/>
        <end position="179"/>
    </location>
</feature>
<evidence type="ECO:0000313" key="3">
    <source>
        <dbReference type="EMBL" id="EEP75527.1"/>
    </source>
</evidence>
<dbReference type="OrthoDB" id="4991875at2759"/>
<protein>
    <submittedName>
        <fullName evidence="3">Uncharacterized protein</fullName>
    </submittedName>
</protein>
<dbReference type="AlphaFoldDB" id="C4JDG0"/>
<reference evidence="4" key="1">
    <citation type="journal article" date="2009" name="Genome Res.">
        <title>Comparative genomic analyses of the human fungal pathogens Coccidioides and their relatives.</title>
        <authorList>
            <person name="Sharpton T.J."/>
            <person name="Stajich J.E."/>
            <person name="Rounsley S.D."/>
            <person name="Gardner M.J."/>
            <person name="Wortman J.R."/>
            <person name="Jordar V.S."/>
            <person name="Maiti R."/>
            <person name="Kodira C.D."/>
            <person name="Neafsey D.E."/>
            <person name="Zeng Q."/>
            <person name="Hung C.-Y."/>
            <person name="McMahan C."/>
            <person name="Muszewska A."/>
            <person name="Grynberg M."/>
            <person name="Mandel M.A."/>
            <person name="Kellner E.M."/>
            <person name="Barker B.M."/>
            <person name="Galgiani J.N."/>
            <person name="Orbach M.J."/>
            <person name="Kirkland T.N."/>
            <person name="Cole G.T."/>
            <person name="Henn M.R."/>
            <person name="Birren B.W."/>
            <person name="Taylor J.W."/>
        </authorList>
    </citation>
    <scope>NUCLEOTIDE SEQUENCE [LARGE SCALE GENOMIC DNA]</scope>
    <source>
        <strain evidence="4">UAMH 1704</strain>
    </source>
</reference>
<accession>C4JDG0</accession>
<dbReference type="KEGG" id="ure:UREG_00373"/>
<evidence type="ECO:0000256" key="2">
    <source>
        <dbReference type="SAM" id="SignalP"/>
    </source>
</evidence>
<organism evidence="3 4">
    <name type="scientific">Uncinocarpus reesii (strain UAMH 1704)</name>
    <dbReference type="NCBI Taxonomy" id="336963"/>
    <lineage>
        <taxon>Eukaryota</taxon>
        <taxon>Fungi</taxon>
        <taxon>Dikarya</taxon>
        <taxon>Ascomycota</taxon>
        <taxon>Pezizomycotina</taxon>
        <taxon>Eurotiomycetes</taxon>
        <taxon>Eurotiomycetidae</taxon>
        <taxon>Onygenales</taxon>
        <taxon>Onygenaceae</taxon>
        <taxon>Uncinocarpus</taxon>
    </lineage>
</organism>
<sequence>MVIKSTAFLAACLFGSLTAAAPQKRADATPTVSLWLPQFDIAENDLTFGASVVAAKPTITSYALCPIGFNERICRESAGITVAQGPTSERTKSNANSSAPPAPSVKAPHRLATKGSATSIVTNGVISDPDLMVFYPVPVTAGAEKLQNLPAATTTPTGTGLDSVPTGTDAPTGTGASAPVSTGGMPKLSGSTGWLVGGAAVAIAAIAAL</sequence>
<feature type="region of interest" description="Disordered" evidence="1">
    <location>
        <begin position="151"/>
        <end position="184"/>
    </location>
</feature>
<dbReference type="OMA" id="TSYALCP"/>